<dbReference type="EC" id="3.1.-.-" evidence="1"/>
<dbReference type="Gene3D" id="2.30.30.110">
    <property type="match status" value="1"/>
</dbReference>
<proteinExistence type="inferred from homology"/>
<dbReference type="GO" id="GO:0004521">
    <property type="term" value="F:RNA endonuclease activity"/>
    <property type="evidence" value="ECO:0007669"/>
    <property type="project" value="TreeGrafter"/>
</dbReference>
<accession>F5YGT2</accession>
<dbReference type="OrthoDB" id="9808744at2"/>
<dbReference type="Pfam" id="PF02452">
    <property type="entry name" value="PemK_toxin"/>
    <property type="match status" value="1"/>
</dbReference>
<dbReference type="PIRSF" id="PIRSF033490">
    <property type="entry name" value="MazF"/>
    <property type="match status" value="1"/>
</dbReference>
<evidence type="ECO:0000313" key="2">
    <source>
        <dbReference type="EMBL" id="AEF85407.1"/>
    </source>
</evidence>
<dbReference type="Proteomes" id="UP000009223">
    <property type="component" value="Chromosome"/>
</dbReference>
<dbReference type="eggNOG" id="COG2337">
    <property type="taxonomic scope" value="Bacteria"/>
</dbReference>
<dbReference type="AlphaFoldDB" id="F5YGT2"/>
<dbReference type="InterPro" id="IPR003477">
    <property type="entry name" value="PemK-like"/>
</dbReference>
<dbReference type="HOGENOM" id="CLU_121823_1_1_12"/>
<dbReference type="PANTHER" id="PTHR33988:SF2">
    <property type="entry name" value="ENDORIBONUCLEASE MAZF"/>
    <property type="match status" value="1"/>
</dbReference>
<dbReference type="PANTHER" id="PTHR33988">
    <property type="entry name" value="ENDORIBONUCLEASE MAZF-RELATED"/>
    <property type="match status" value="1"/>
</dbReference>
<dbReference type="EMBL" id="CP001843">
    <property type="protein sequence ID" value="AEF85407.1"/>
    <property type="molecule type" value="Genomic_DNA"/>
</dbReference>
<sequence length="105" mass="12096">MEQYDIFLINLDPTIGHEIKKTRPCLLISPNEMNENIATVIIAPMTTKSHKYPTRVKISLNGTKGWVVLDQIRSIDKKRILKKIGKLNAKNIEEVKNIIREMLVE</sequence>
<gene>
    <name evidence="2" type="ordered locus">TREPR_1197</name>
</gene>
<evidence type="ECO:0000313" key="3">
    <source>
        <dbReference type="Proteomes" id="UP000009223"/>
    </source>
</evidence>
<organism evidence="2 3">
    <name type="scientific">Treponema primitia (strain ATCC BAA-887 / DSM 12427 / ZAS-2)</name>
    <dbReference type="NCBI Taxonomy" id="545694"/>
    <lineage>
        <taxon>Bacteria</taxon>
        <taxon>Pseudomonadati</taxon>
        <taxon>Spirochaetota</taxon>
        <taxon>Spirochaetia</taxon>
        <taxon>Spirochaetales</taxon>
        <taxon>Treponemataceae</taxon>
        <taxon>Treponema</taxon>
    </lineage>
</organism>
<dbReference type="GO" id="GO:0016075">
    <property type="term" value="P:rRNA catabolic process"/>
    <property type="evidence" value="ECO:0007669"/>
    <property type="project" value="TreeGrafter"/>
</dbReference>
<reference evidence="3" key="1">
    <citation type="submission" date="2009-12" db="EMBL/GenBank/DDBJ databases">
        <title>Complete sequence of Treponema primitia strain ZAS-2.</title>
        <authorList>
            <person name="Tetu S.G."/>
            <person name="Matson E."/>
            <person name="Ren Q."/>
            <person name="Seshadri R."/>
            <person name="Elbourne L."/>
            <person name="Hassan K.A."/>
            <person name="Durkin A."/>
            <person name="Radune D."/>
            <person name="Mohamoud Y."/>
            <person name="Shay R."/>
            <person name="Jin S."/>
            <person name="Zhang X."/>
            <person name="Lucey K."/>
            <person name="Ballor N.R."/>
            <person name="Ottesen E."/>
            <person name="Rosenthal R."/>
            <person name="Allen A."/>
            <person name="Leadbetter J.R."/>
            <person name="Paulsen I.T."/>
        </authorList>
    </citation>
    <scope>NUCLEOTIDE SEQUENCE [LARGE SCALE GENOMIC DNA]</scope>
    <source>
        <strain evidence="3">ATCC BAA-887 / DSM 12427 / ZAS-2</strain>
    </source>
</reference>
<dbReference type="GO" id="GO:0016787">
    <property type="term" value="F:hydrolase activity"/>
    <property type="evidence" value="ECO:0007669"/>
    <property type="project" value="UniProtKB-KW"/>
</dbReference>
<dbReference type="GO" id="GO:0006402">
    <property type="term" value="P:mRNA catabolic process"/>
    <property type="evidence" value="ECO:0007669"/>
    <property type="project" value="TreeGrafter"/>
</dbReference>
<dbReference type="InterPro" id="IPR011067">
    <property type="entry name" value="Plasmid_toxin/cell-grow_inhib"/>
</dbReference>
<keyword evidence="1" id="KW-0255">Endonuclease</keyword>
<keyword evidence="3" id="KW-1185">Reference proteome</keyword>
<dbReference type="GO" id="GO:0003677">
    <property type="term" value="F:DNA binding"/>
    <property type="evidence" value="ECO:0007669"/>
    <property type="project" value="InterPro"/>
</dbReference>
<comment type="similarity">
    <text evidence="1">Belongs to the PemK/MazF family.</text>
</comment>
<evidence type="ECO:0000256" key="1">
    <source>
        <dbReference type="PIRNR" id="PIRNR033490"/>
    </source>
</evidence>
<dbReference type="SUPFAM" id="SSF50118">
    <property type="entry name" value="Cell growth inhibitor/plasmid maintenance toxic component"/>
    <property type="match status" value="1"/>
</dbReference>
<protein>
    <recommendedName>
        <fullName evidence="1">mRNA interferase</fullName>
        <ecNumber evidence="1">3.1.-.-</ecNumber>
    </recommendedName>
</protein>
<keyword evidence="1" id="KW-0540">Nuclease</keyword>
<reference evidence="2 3" key="2">
    <citation type="journal article" date="2011" name="ISME J.">
        <title>RNA-seq reveals cooperative metabolic interactions between two termite-gut spirochete species in co-culture.</title>
        <authorList>
            <person name="Rosenthal A.Z."/>
            <person name="Matson E.G."/>
            <person name="Eldar A."/>
            <person name="Leadbetter J.R."/>
        </authorList>
    </citation>
    <scope>NUCLEOTIDE SEQUENCE [LARGE SCALE GENOMIC DNA]</scope>
    <source>
        <strain evidence="3">ATCC BAA-887 / DSM 12427 / ZAS-2</strain>
    </source>
</reference>
<dbReference type="STRING" id="545694.TREPR_1197"/>
<dbReference type="KEGG" id="tpi:TREPR_1197"/>
<name>F5YGT2_TREPZ</name>
<keyword evidence="1" id="KW-0378">Hydrolase</keyword>
<comment type="function">
    <text evidence="1">Toxic component of a type II toxin-antitoxin (TA) system.</text>
</comment>